<proteinExistence type="predicted"/>
<dbReference type="EMBL" id="LR828258">
    <property type="protein sequence ID" value="CAD0363707.1"/>
    <property type="molecule type" value="Genomic_DNA"/>
</dbReference>
<gene>
    <name evidence="2" type="ORF">CFBP498_49250</name>
</gene>
<evidence type="ECO:0008006" key="4">
    <source>
        <dbReference type="Google" id="ProtNLM"/>
    </source>
</evidence>
<dbReference type="EMBL" id="LR828258">
    <property type="protein sequence ID" value="CAD0363705.1"/>
    <property type="molecule type" value="Genomic_DNA"/>
</dbReference>
<keyword evidence="3" id="KW-1185">Reference proteome</keyword>
<evidence type="ECO:0000313" key="2">
    <source>
        <dbReference type="EMBL" id="CAD0363705.1"/>
    </source>
</evidence>
<dbReference type="GO" id="GO:0006310">
    <property type="term" value="P:DNA recombination"/>
    <property type="evidence" value="ECO:0007669"/>
    <property type="project" value="UniProtKB-KW"/>
</dbReference>
<evidence type="ECO:0000313" key="3">
    <source>
        <dbReference type="Proteomes" id="UP000515406"/>
    </source>
</evidence>
<dbReference type="InterPro" id="IPR011010">
    <property type="entry name" value="DNA_brk_join_enz"/>
</dbReference>
<keyword evidence="1" id="KW-0233">DNA recombination</keyword>
<reference evidence="2 3" key="1">
    <citation type="submission" date="2020-07" db="EMBL/GenBank/DDBJ databases">
        <authorList>
            <person name="Pothier F. J."/>
        </authorList>
    </citation>
    <scope>NUCLEOTIDE SEQUENCE [LARGE SCALE GENOMIC DNA]</scope>
    <source>
        <strain evidence="2 3">CFBP 498</strain>
        <plasmid evidence="2 3">CFBP498_p224</plasmid>
    </source>
</reference>
<dbReference type="Proteomes" id="UP000515406">
    <property type="component" value="Plasmid CFBP498_p224"/>
</dbReference>
<dbReference type="AlphaFoldDB" id="A0A6V7FL85"/>
<accession>A0A6V7FL85</accession>
<sequence length="660" mass="74112">MTRLTYKLLVPQPNDRCPPVALPAWPPTPGAPMSFDGSGKVISRFEDDVWDFSAAAGKSCRLHFAPVASHHSRVSQSNRQTFKEITAWWLFGERRPTKPTSLHTYHARFNMLVRFATRRGIDLKKFSELPCEVREFAVQLKPSFADTLLLELQSLLTSSNQIGFIVFDKKAMSIFSRSLPDPVRRQTAYIPPRIWAYQLGRLNRYLTEFLHHKEGLTAAYQQACEVYLANRACALASSRLDKTAFSPFLRACTRYPGARYLGPIADFLAKHGLTEFMTTWRGPKEGLRLSSFGSVFSLASFAASALIANLTGMRIGEVLSLRRGCFIAESDEVLGTIYLIRGKTTKTLTEDEALWITCRDVQKALEALELVRSARDGPSPRPSALDARKQLLFTWCSEPWAAANGKRPDNEDIRPPAHAYANWQKQFPLLFDAEELKIRPGDLDEARRVTPTLNAKRYSVGALWQLAWHQLRRTTAVNMSASGIVSDASLQYQLKHLSRSMSIYYGRGYSSRAISRDMQAEYLKEALESMARASEKLFEDRFVSPYGPQHKFRTLAGAPKERCGSGIFTPVFRRTLLGVCVKATSCPSGGYDDIGPCMGMDSSKACTDAMVDRERRQVFEQLLSQKRTELSHCGAGEARRNQITSQIQSLEKSLELIDGA</sequence>
<geneLocation type="plasmid" evidence="2 3">
    <name>CFBP498_p224</name>
</geneLocation>
<dbReference type="InterPro" id="IPR013762">
    <property type="entry name" value="Integrase-like_cat_sf"/>
</dbReference>
<protein>
    <recommendedName>
        <fullName evidence="4">Integrase</fullName>
    </recommendedName>
</protein>
<dbReference type="SUPFAM" id="SSF56349">
    <property type="entry name" value="DNA breaking-rejoining enzymes"/>
    <property type="match status" value="1"/>
</dbReference>
<evidence type="ECO:0000256" key="1">
    <source>
        <dbReference type="ARBA" id="ARBA00023172"/>
    </source>
</evidence>
<keyword evidence="2" id="KW-0614">Plasmid</keyword>
<organism evidence="2 3">
    <name type="scientific">Xanthomonas hortorum pv. vitians</name>
    <dbReference type="NCBI Taxonomy" id="83224"/>
    <lineage>
        <taxon>Bacteria</taxon>
        <taxon>Pseudomonadati</taxon>
        <taxon>Pseudomonadota</taxon>
        <taxon>Gammaproteobacteria</taxon>
        <taxon>Lysobacterales</taxon>
        <taxon>Lysobacteraceae</taxon>
        <taxon>Xanthomonas</taxon>
    </lineage>
</organism>
<dbReference type="GO" id="GO:0003677">
    <property type="term" value="F:DNA binding"/>
    <property type="evidence" value="ECO:0007669"/>
    <property type="project" value="InterPro"/>
</dbReference>
<dbReference type="GO" id="GO:0015074">
    <property type="term" value="P:DNA integration"/>
    <property type="evidence" value="ECO:0007669"/>
    <property type="project" value="InterPro"/>
</dbReference>
<dbReference type="Gene3D" id="1.10.443.10">
    <property type="entry name" value="Intergrase catalytic core"/>
    <property type="match status" value="1"/>
</dbReference>
<name>A0A6V7FL85_9XANT</name>